<proteinExistence type="predicted"/>
<dbReference type="SUPFAM" id="SSF56204">
    <property type="entry name" value="Hect, E3 ligase catalytic domain"/>
    <property type="match status" value="1"/>
</dbReference>
<dbReference type="PROSITE" id="PS50237">
    <property type="entry name" value="HECT"/>
    <property type="match status" value="1"/>
</dbReference>
<dbReference type="Gene3D" id="3.30.2410.10">
    <property type="entry name" value="Hect, E3 ligase catalytic domain"/>
    <property type="match status" value="1"/>
</dbReference>
<dbReference type="EMBL" id="JAPFFF010000001">
    <property type="protein sequence ID" value="KAK8898104.1"/>
    <property type="molecule type" value="Genomic_DNA"/>
</dbReference>
<organism evidence="8 9">
    <name type="scientific">Tritrichomonas musculus</name>
    <dbReference type="NCBI Taxonomy" id="1915356"/>
    <lineage>
        <taxon>Eukaryota</taxon>
        <taxon>Metamonada</taxon>
        <taxon>Parabasalia</taxon>
        <taxon>Tritrichomonadida</taxon>
        <taxon>Tritrichomonadidae</taxon>
        <taxon>Tritrichomonas</taxon>
    </lineage>
</organism>
<comment type="catalytic activity">
    <reaction evidence="1">
        <text>S-ubiquitinyl-[E2 ubiquitin-conjugating enzyme]-L-cysteine + [acceptor protein]-L-lysine = [E2 ubiquitin-conjugating enzyme]-L-cysteine + N(6)-ubiquitinyl-[acceptor protein]-L-lysine.</text>
        <dbReference type="EC" id="2.3.2.26"/>
    </reaction>
</comment>
<reference evidence="8 9" key="1">
    <citation type="submission" date="2024-04" db="EMBL/GenBank/DDBJ databases">
        <title>Tritrichomonas musculus Genome.</title>
        <authorList>
            <person name="Alves-Ferreira E."/>
            <person name="Grigg M."/>
            <person name="Lorenzi H."/>
            <person name="Galac M."/>
        </authorList>
    </citation>
    <scope>NUCLEOTIDE SEQUENCE [LARGE SCALE GENOMIC DNA]</scope>
    <source>
        <strain evidence="8 9">EAF2021</strain>
    </source>
</reference>
<evidence type="ECO:0000313" key="8">
    <source>
        <dbReference type="EMBL" id="KAK8898104.1"/>
    </source>
</evidence>
<gene>
    <name evidence="8" type="ORF">M9Y10_000373</name>
</gene>
<dbReference type="Pfam" id="PF00632">
    <property type="entry name" value="HECT"/>
    <property type="match status" value="1"/>
</dbReference>
<name>A0ABR2L421_9EUKA</name>
<dbReference type="InterPro" id="IPR000569">
    <property type="entry name" value="HECT_dom"/>
</dbReference>
<evidence type="ECO:0000313" key="9">
    <source>
        <dbReference type="Proteomes" id="UP001470230"/>
    </source>
</evidence>
<comment type="caution">
    <text evidence="8">The sequence shown here is derived from an EMBL/GenBank/DDBJ whole genome shotgun (WGS) entry which is preliminary data.</text>
</comment>
<dbReference type="SMART" id="SM00119">
    <property type="entry name" value="HECTc"/>
    <property type="match status" value="1"/>
</dbReference>
<dbReference type="PANTHER" id="PTHR11254:SF440">
    <property type="entry name" value="E3 UBIQUITIN-PROTEIN LIGASE NEDD-4"/>
    <property type="match status" value="1"/>
</dbReference>
<feature type="active site" description="Glycyl thioester intermediate" evidence="6">
    <location>
        <position position="1612"/>
    </location>
</feature>
<evidence type="ECO:0000256" key="6">
    <source>
        <dbReference type="PROSITE-ProRule" id="PRU00104"/>
    </source>
</evidence>
<dbReference type="CDD" id="cd00078">
    <property type="entry name" value="HECTc"/>
    <property type="match status" value="1"/>
</dbReference>
<evidence type="ECO:0000256" key="3">
    <source>
        <dbReference type="ARBA" id="ARBA00012485"/>
    </source>
</evidence>
<protein>
    <recommendedName>
        <fullName evidence="3">HECT-type E3 ubiquitin transferase</fullName>
        <ecNumber evidence="3">2.3.2.26</ecNumber>
    </recommendedName>
</protein>
<evidence type="ECO:0000259" key="7">
    <source>
        <dbReference type="PROSITE" id="PS50237"/>
    </source>
</evidence>
<keyword evidence="5 6" id="KW-0833">Ubl conjugation pathway</keyword>
<dbReference type="Gene3D" id="3.30.2160.10">
    <property type="entry name" value="Hect, E3 ligase catalytic domain"/>
    <property type="match status" value="1"/>
</dbReference>
<evidence type="ECO:0000256" key="1">
    <source>
        <dbReference type="ARBA" id="ARBA00000885"/>
    </source>
</evidence>
<sequence>MDTYGAQIFEGTNIIDNLRQTCIELKNSLNEDQVKSFLDHSIKYLQKDLPFDVVNEIFATILFCFKQNRNLLPNFLDNFLQKIKTNSNYLILASFILSDVVCTESQLTLPGYETFVEESLSSIFEQIQKNEKPEIFLFDHKISNQFKNELIINLLLSCKLTEETFLNFFPYLFTQHILSKYPKFDIILDNVSKSGIIRISTQTEASNLDIYDFIKSQGQCDIKPFSKEAITLIESAAIYIKSPSKKIIKGLKKEKILQFLAVIIVIIKNYKMQEKVKFSASNLLELFIEGTKCVNNSDNKVFIESIDLIVSNYFYINSTLSIPMETIFEIFIYLLKLIKFDVFHGNKTTLFYSIFDLFDKVKYFNFRQPICDFFKEQENLIITQMIRHVEEINKDYRFANNKFDLKYFDQSVIFSTENDDSQKVIQIIYFLLNSCTNYTKEKLKLVVDDINYLLYQCAFFGKWKEVLLVGQFLQKIGLSNKLDSLRTNDQLPLNIKIQLFGIPSNELSSVNELIKIILNDPAPEEHDILFSTLFDMLTKNDSLLSYYLALLLTKYEEESSYQIPAFYRIFEKLLGKYKHSMIEVCNKMFDYWPGVIKLLIFKIKFVIDENIQLPIIDSILSTLYKELEVNNCCYQAYYCLMNLASSFPAIFASDPKKVFVLAYPAIEYLSFIFEKKEDEKHMSAIKSGYSALIFLTSALQSATVIDVFFKWIFTYIEKLSNTQVLFSFVILNMLNENIAIKCVVQGYINKYNFLNTISKLLKRKVPEGYFATFYKNNIYKYLTDTYQCCLHYNMYIYAQTDELMKLNHPIAYLLNSIYMNYQHTDKQKMFIDVSTPQLTGYIRNVLKEREFWLSYPFDKSTPEYIDENALEAFLSNLERKETSEYHVINIPEVQRPIIMKMARYVTKQKNWVYKYILYGVYIQLNNQMRKHLSVVIQRLNILKNEKQNSDDDNIDPDYFKLSDFYKSLYCQDSLIKNLIDELFLPTISSRCVSTLSDLFYAYSFNNSALLSLLSIISNTFTEVYQKCTGYASPLYLKGMYDLIEILSKMTSIDGFKENFFEKCGNNLINIVLSPELRCDPMLMWSLCKLLDNFTNLPIMATQVIGFTFLIGNEKVLSAGISLCSKFSNHELGYIDTLTLNLFDDELKNKKRQSIIVTLINFSPIILEKRKNKIFSVLKGLLKKFLVQNNEKIIESIGIIMTKLAPKRDDFDDFDIPNEILTEVPLHIKKRDPSFWNLFEKYMEPILKLVNNDSNYLAKFSFLFSYPEFISFKNRSMVIRKKLKDMIDQNGETVLNVSSMRILETSFESMRFANQNDLKKKLYVIFDRNRKTVDMGGPTREWMSKLAKEIFNTKYGLFDCSSKMTYQPSDVSNIQPLYLEHFRYAGIFVARALMEGQCIDAHLTTSFIKQILHQKLALKDLEYVDEQLFNSLTWLLDNDVDSLDMYFEIDSEKLGVHETIPLKENGSKIKVTNENKAEFVELNFKYVLRTKIEKQIDAFCEGFNCLIPHYIICCFTPKEFDLLVCGVTDFDVEDFIENTVFEYPYTADHPAIQMFFNVIRSWDNEKLSKLLSFMTGSQRIPANGFKEFVEITGFPLKIAAGGDENSLPQTHTCFNTMDLPSYSNEEELKNKLLLAIQECDSFGLI</sequence>
<dbReference type="Proteomes" id="UP001470230">
    <property type="component" value="Unassembled WGS sequence"/>
</dbReference>
<dbReference type="Gene3D" id="3.90.1750.10">
    <property type="entry name" value="Hect, E3 ligase catalytic domains"/>
    <property type="match status" value="1"/>
</dbReference>
<dbReference type="InterPro" id="IPR050409">
    <property type="entry name" value="E3_ubiq-protein_ligase"/>
</dbReference>
<comment type="pathway">
    <text evidence="2">Protein modification; protein ubiquitination.</text>
</comment>
<accession>A0ABR2L421</accession>
<keyword evidence="4" id="KW-0808">Transferase</keyword>
<dbReference type="InterPro" id="IPR035983">
    <property type="entry name" value="Hect_E3_ubiquitin_ligase"/>
</dbReference>
<keyword evidence="9" id="KW-1185">Reference proteome</keyword>
<dbReference type="PANTHER" id="PTHR11254">
    <property type="entry name" value="HECT DOMAIN UBIQUITIN-PROTEIN LIGASE"/>
    <property type="match status" value="1"/>
</dbReference>
<evidence type="ECO:0000256" key="2">
    <source>
        <dbReference type="ARBA" id="ARBA00004906"/>
    </source>
</evidence>
<feature type="domain" description="HECT" evidence="7">
    <location>
        <begin position="1313"/>
        <end position="1644"/>
    </location>
</feature>
<evidence type="ECO:0000256" key="4">
    <source>
        <dbReference type="ARBA" id="ARBA00022679"/>
    </source>
</evidence>
<dbReference type="EC" id="2.3.2.26" evidence="3"/>
<evidence type="ECO:0000256" key="5">
    <source>
        <dbReference type="ARBA" id="ARBA00022786"/>
    </source>
</evidence>